<evidence type="ECO:0000313" key="1">
    <source>
        <dbReference type="EMBL" id="PZO20377.1"/>
    </source>
</evidence>
<evidence type="ECO:0000313" key="2">
    <source>
        <dbReference type="Proteomes" id="UP000249354"/>
    </source>
</evidence>
<reference evidence="2" key="1">
    <citation type="submission" date="2018-04" db="EMBL/GenBank/DDBJ databases">
        <authorList>
            <person name="Cornet L."/>
        </authorList>
    </citation>
    <scope>NUCLEOTIDE SEQUENCE [LARGE SCALE GENOMIC DNA]</scope>
</reference>
<protein>
    <submittedName>
        <fullName evidence="1">Uncharacterized protein</fullName>
    </submittedName>
</protein>
<gene>
    <name evidence="1" type="ORF">DCF25_06615</name>
</gene>
<reference evidence="1 2" key="2">
    <citation type="submission" date="2018-06" db="EMBL/GenBank/DDBJ databases">
        <title>Metagenomic assembly of (sub)arctic Cyanobacteria and their associated microbiome from non-axenic cultures.</title>
        <authorList>
            <person name="Baurain D."/>
        </authorList>
    </citation>
    <scope>NUCLEOTIDE SEQUENCE [LARGE SCALE GENOMIC DNA]</scope>
    <source>
        <strain evidence="1">ULC129bin1</strain>
    </source>
</reference>
<sequence>MKVIVSDFQADCITTGQRETRKKTFQNIDARSSPKNHRLNCEQLALTASPEEEAISFAIIPRFISAKLASSSHHCWPAYDFGGHLSSRLYDRSAVGCTLKYFERWQKPVTPRAFGGVTEQAIPLRNHRTGAVA</sequence>
<name>A0A2W4UMC0_9CYAN</name>
<organism evidence="1 2">
    <name type="scientific">Leptolyngbya foveolarum</name>
    <dbReference type="NCBI Taxonomy" id="47253"/>
    <lineage>
        <taxon>Bacteria</taxon>
        <taxon>Bacillati</taxon>
        <taxon>Cyanobacteriota</taxon>
        <taxon>Cyanophyceae</taxon>
        <taxon>Leptolyngbyales</taxon>
        <taxon>Leptolyngbyaceae</taxon>
        <taxon>Leptolyngbya group</taxon>
        <taxon>Leptolyngbya</taxon>
    </lineage>
</organism>
<dbReference type="AlphaFoldDB" id="A0A2W4UMC0"/>
<comment type="caution">
    <text evidence="1">The sequence shown here is derived from an EMBL/GenBank/DDBJ whole genome shotgun (WGS) entry which is preliminary data.</text>
</comment>
<proteinExistence type="predicted"/>
<dbReference type="Proteomes" id="UP000249354">
    <property type="component" value="Unassembled WGS sequence"/>
</dbReference>
<accession>A0A2W4UMC0</accession>
<dbReference type="EMBL" id="QBMC01000030">
    <property type="protein sequence ID" value="PZO20377.1"/>
    <property type="molecule type" value="Genomic_DNA"/>
</dbReference>